<dbReference type="GO" id="GO:0009103">
    <property type="term" value="P:lipopolysaccharide biosynthetic process"/>
    <property type="evidence" value="ECO:0007669"/>
    <property type="project" value="TreeGrafter"/>
</dbReference>
<keyword evidence="7" id="KW-0460">Magnesium</keyword>
<comment type="subcellular location">
    <subcellularLocation>
        <location evidence="1">Cell membrane</location>
        <topology evidence="1">Multi-pass membrane protein</topology>
    </subcellularLocation>
</comment>
<comment type="caution">
    <text evidence="9">The sequence shown here is derived from an EMBL/GenBank/DDBJ whole genome shotgun (WGS) entry which is preliminary data.</text>
</comment>
<dbReference type="GO" id="GO:0071555">
    <property type="term" value="P:cell wall organization"/>
    <property type="evidence" value="ECO:0007669"/>
    <property type="project" value="TreeGrafter"/>
</dbReference>
<keyword evidence="6 8" id="KW-0472">Membrane</keyword>
<evidence type="ECO:0000313" key="9">
    <source>
        <dbReference type="EMBL" id="MBB5014934.1"/>
    </source>
</evidence>
<feature type="binding site" evidence="7">
    <location>
        <position position="151"/>
    </location>
    <ligand>
        <name>Mg(2+)</name>
        <dbReference type="ChEBI" id="CHEBI:18420"/>
    </ligand>
</feature>
<keyword evidence="10" id="KW-1185">Reference proteome</keyword>
<accession>A0A7W7XYS2</accession>
<feature type="transmembrane region" description="Helical" evidence="8">
    <location>
        <begin position="208"/>
        <end position="229"/>
    </location>
</feature>
<proteinExistence type="predicted"/>
<feature type="transmembrane region" description="Helical" evidence="8">
    <location>
        <begin position="12"/>
        <end position="32"/>
    </location>
</feature>
<keyword evidence="2" id="KW-1003">Cell membrane</keyword>
<dbReference type="GO" id="GO:0016780">
    <property type="term" value="F:phosphotransferase activity, for other substituted phosphate groups"/>
    <property type="evidence" value="ECO:0007669"/>
    <property type="project" value="InterPro"/>
</dbReference>
<dbReference type="AlphaFoldDB" id="A0A7W7XYS2"/>
<reference evidence="9 10" key="1">
    <citation type="submission" date="2020-08" db="EMBL/GenBank/DDBJ databases">
        <title>Genomic Encyclopedia of Type Strains, Phase IV (KMG-IV): sequencing the most valuable type-strain genomes for metagenomic binning, comparative biology and taxonomic classification.</title>
        <authorList>
            <person name="Goeker M."/>
        </authorList>
    </citation>
    <scope>NUCLEOTIDE SEQUENCE [LARGE SCALE GENOMIC DNA]</scope>
    <source>
        <strain evidence="9 10">DSM 25897</strain>
    </source>
</reference>
<feature type="transmembrane region" description="Helical" evidence="8">
    <location>
        <begin position="312"/>
        <end position="331"/>
    </location>
</feature>
<dbReference type="EMBL" id="JACHHX010000004">
    <property type="protein sequence ID" value="MBB5014934.1"/>
    <property type="molecule type" value="Genomic_DNA"/>
</dbReference>
<keyword evidence="3 9" id="KW-0808">Transferase</keyword>
<evidence type="ECO:0000256" key="1">
    <source>
        <dbReference type="ARBA" id="ARBA00004651"/>
    </source>
</evidence>
<dbReference type="InterPro" id="IPR000715">
    <property type="entry name" value="Glycosyl_transferase_4"/>
</dbReference>
<feature type="transmembrane region" description="Helical" evidence="8">
    <location>
        <begin position="235"/>
        <end position="258"/>
    </location>
</feature>
<gene>
    <name evidence="9" type="ORF">HNQ58_000811</name>
</gene>
<dbReference type="RefSeq" id="WP_183947503.1">
    <property type="nucleotide sequence ID" value="NZ_JACHHX010000004.1"/>
</dbReference>
<evidence type="ECO:0000256" key="3">
    <source>
        <dbReference type="ARBA" id="ARBA00022679"/>
    </source>
</evidence>
<evidence type="ECO:0000256" key="5">
    <source>
        <dbReference type="ARBA" id="ARBA00022989"/>
    </source>
</evidence>
<evidence type="ECO:0000313" key="10">
    <source>
        <dbReference type="Proteomes" id="UP000519004"/>
    </source>
</evidence>
<evidence type="ECO:0000256" key="8">
    <source>
        <dbReference type="SAM" id="Phobius"/>
    </source>
</evidence>
<keyword evidence="5 8" id="KW-1133">Transmembrane helix</keyword>
<evidence type="ECO:0000256" key="7">
    <source>
        <dbReference type="PIRSR" id="PIRSR600715-1"/>
    </source>
</evidence>
<dbReference type="PANTHER" id="PTHR22926">
    <property type="entry name" value="PHOSPHO-N-ACETYLMURAMOYL-PENTAPEPTIDE-TRANSFERASE"/>
    <property type="match status" value="1"/>
</dbReference>
<feature type="transmembrane region" description="Helical" evidence="8">
    <location>
        <begin position="80"/>
        <end position="97"/>
    </location>
</feature>
<dbReference type="GO" id="GO:0044038">
    <property type="term" value="P:cell wall macromolecule biosynthetic process"/>
    <property type="evidence" value="ECO:0007669"/>
    <property type="project" value="TreeGrafter"/>
</dbReference>
<feature type="transmembrane region" description="Helical" evidence="8">
    <location>
        <begin position="183"/>
        <end position="201"/>
    </location>
</feature>
<feature type="transmembrane region" description="Helical" evidence="8">
    <location>
        <begin position="159"/>
        <end position="177"/>
    </location>
</feature>
<dbReference type="Pfam" id="PF00953">
    <property type="entry name" value="Glycos_transf_4"/>
    <property type="match status" value="1"/>
</dbReference>
<evidence type="ECO:0000256" key="6">
    <source>
        <dbReference type="ARBA" id="ARBA00023136"/>
    </source>
</evidence>
<keyword evidence="7" id="KW-0479">Metal-binding</keyword>
<dbReference type="GO" id="GO:0005886">
    <property type="term" value="C:plasma membrane"/>
    <property type="evidence" value="ECO:0007669"/>
    <property type="project" value="UniProtKB-SubCell"/>
</dbReference>
<evidence type="ECO:0000256" key="4">
    <source>
        <dbReference type="ARBA" id="ARBA00022692"/>
    </source>
</evidence>
<keyword evidence="4 8" id="KW-0812">Transmembrane</keyword>
<dbReference type="PANTHER" id="PTHR22926:SF3">
    <property type="entry name" value="UNDECAPRENYL-PHOSPHATE ALPHA-N-ACETYLGLUCOSAMINYL 1-PHOSPHATE TRANSFERASE"/>
    <property type="match status" value="1"/>
</dbReference>
<organism evidence="9 10">
    <name type="scientific">Rehaibacterium terrae</name>
    <dbReference type="NCBI Taxonomy" id="1341696"/>
    <lineage>
        <taxon>Bacteria</taxon>
        <taxon>Pseudomonadati</taxon>
        <taxon>Pseudomonadota</taxon>
        <taxon>Gammaproteobacteria</taxon>
        <taxon>Lysobacterales</taxon>
        <taxon>Lysobacteraceae</taxon>
        <taxon>Rehaibacterium</taxon>
    </lineage>
</organism>
<name>A0A7W7XYS2_9GAMM</name>
<dbReference type="Proteomes" id="UP000519004">
    <property type="component" value="Unassembled WGS sequence"/>
</dbReference>
<comment type="cofactor">
    <cofactor evidence="7">
        <name>Mg(2+)</name>
        <dbReference type="ChEBI" id="CHEBI:18420"/>
    </cofactor>
</comment>
<evidence type="ECO:0000256" key="2">
    <source>
        <dbReference type="ARBA" id="ARBA00022475"/>
    </source>
</evidence>
<sequence length="342" mass="35619">MSQTFPPAVLLGSTLLVAAVSSLATALALGYARRMALLDQPGARRSHAVPTPRGGGVGIVVALMCGLAGLWFMAPEERGLWLGFGAGLLAVAGIGWLDDHRPLPILPRLAVHALAGLSLATGFSGWPGTPGDWAGMLATVIGVMTLVNIWNFMDGIDGLAASQAALVAVALVAIGGAGIDARAILALYLFAAAAAFLPFNFPRARIFLGDVGSGALGFAVAALMLVSITRGAMDWFYAPVLVSAFLIDAGLTLAKRILQGKRWWRPHREHLYQWAVRRGFGHPPVTIAYACWTAAAATVCLAGPSLFPDGAVAPACAFLAVGVAAWCGGRCRLLRMARESRA</sequence>
<dbReference type="GO" id="GO:0046872">
    <property type="term" value="F:metal ion binding"/>
    <property type="evidence" value="ECO:0007669"/>
    <property type="project" value="UniProtKB-KW"/>
</dbReference>
<feature type="transmembrane region" description="Helical" evidence="8">
    <location>
        <begin position="133"/>
        <end position="152"/>
    </location>
</feature>
<feature type="transmembrane region" description="Helical" evidence="8">
    <location>
        <begin position="287"/>
        <end position="306"/>
    </location>
</feature>
<feature type="transmembrane region" description="Helical" evidence="8">
    <location>
        <begin position="109"/>
        <end position="127"/>
    </location>
</feature>
<protein>
    <submittedName>
        <fullName evidence="9">UDP-N-acetylmuramyl pentapeptide phosphotransferase/UDP-N-acetylglucosamine-1-phosphate transferase</fullName>
    </submittedName>
</protein>
<feature type="transmembrane region" description="Helical" evidence="8">
    <location>
        <begin position="53"/>
        <end position="74"/>
    </location>
</feature>
<feature type="binding site" evidence="7">
    <location>
        <position position="210"/>
    </location>
    <ligand>
        <name>Mg(2+)</name>
        <dbReference type="ChEBI" id="CHEBI:18420"/>
    </ligand>
</feature>